<organism evidence="2 3">
    <name type="scientific">Pelotomaculum schinkii</name>
    <dbReference type="NCBI Taxonomy" id="78350"/>
    <lineage>
        <taxon>Bacteria</taxon>
        <taxon>Bacillati</taxon>
        <taxon>Bacillota</taxon>
        <taxon>Clostridia</taxon>
        <taxon>Eubacteriales</taxon>
        <taxon>Desulfotomaculaceae</taxon>
        <taxon>Pelotomaculum</taxon>
    </lineage>
</organism>
<dbReference type="Pfam" id="PF15919">
    <property type="entry name" value="HicB_lk_antitox"/>
    <property type="match status" value="1"/>
</dbReference>
<dbReference type="AlphaFoldDB" id="A0A4Y7R6M5"/>
<evidence type="ECO:0000313" key="2">
    <source>
        <dbReference type="EMBL" id="TEB04595.1"/>
    </source>
</evidence>
<evidence type="ECO:0000313" key="3">
    <source>
        <dbReference type="Proteomes" id="UP000298324"/>
    </source>
</evidence>
<dbReference type="Gene3D" id="3.30.160.250">
    <property type="match status" value="1"/>
</dbReference>
<keyword evidence="3" id="KW-1185">Reference proteome</keyword>
<name>A0A4Y7R6M5_9FIRM</name>
<dbReference type="InterPro" id="IPR035069">
    <property type="entry name" value="TTHA1013/TTHA0281-like"/>
</dbReference>
<dbReference type="EMBL" id="QFGA01000003">
    <property type="protein sequence ID" value="TEB04595.1"/>
    <property type="molecule type" value="Genomic_DNA"/>
</dbReference>
<dbReference type="InterPro" id="IPR031807">
    <property type="entry name" value="HicB-like"/>
</dbReference>
<comment type="caution">
    <text evidence="2">The sequence shown here is derived from an EMBL/GenBank/DDBJ whole genome shotgun (WGS) entry which is preliminary data.</text>
</comment>
<accession>A0A4Y7R6M5</accession>
<dbReference type="Proteomes" id="UP000298324">
    <property type="component" value="Unassembled WGS sequence"/>
</dbReference>
<feature type="domain" description="HicB-like antitoxin of toxin-antitoxin system" evidence="1">
    <location>
        <begin position="6"/>
        <end position="105"/>
    </location>
</feature>
<reference evidence="2 3" key="1">
    <citation type="journal article" date="2018" name="Environ. Microbiol.">
        <title>Novel energy conservation strategies and behaviour of Pelotomaculum schinkii driving syntrophic propionate catabolism.</title>
        <authorList>
            <person name="Hidalgo-Ahumada C.A.P."/>
            <person name="Nobu M.K."/>
            <person name="Narihiro T."/>
            <person name="Tamaki H."/>
            <person name="Liu W.T."/>
            <person name="Kamagata Y."/>
            <person name="Stams A.J.M."/>
            <person name="Imachi H."/>
            <person name="Sousa D.Z."/>
        </authorList>
    </citation>
    <scope>NUCLEOTIDE SEQUENCE [LARGE SCALE GENOMIC DNA]</scope>
    <source>
        <strain evidence="2 3">HH</strain>
    </source>
</reference>
<sequence length="131" mass="14979">MAKYLYPAIFEPEEKGGYSVNFPDIESCYTQGDDLQDAYDMAADVLCLMLYNFEENKAAIPPASDPKDIKVQDGCFVSLVGADTMEYRRFYDNKAVKKTLTLPQWLNTMAERENINFSQVLQDALKKRLKV</sequence>
<gene>
    <name evidence="2" type="ORF">Psch_03356</name>
</gene>
<dbReference type="SUPFAM" id="SSF143100">
    <property type="entry name" value="TTHA1013/TTHA0281-like"/>
    <property type="match status" value="1"/>
</dbReference>
<dbReference type="RefSeq" id="WP_190258955.1">
    <property type="nucleotide sequence ID" value="NZ_QFGA01000003.1"/>
</dbReference>
<proteinExistence type="predicted"/>
<evidence type="ECO:0000259" key="1">
    <source>
        <dbReference type="Pfam" id="PF15919"/>
    </source>
</evidence>
<protein>
    <recommendedName>
        <fullName evidence="1">HicB-like antitoxin of toxin-antitoxin system domain-containing protein</fullName>
    </recommendedName>
</protein>